<organism evidence="2 3">
    <name type="scientific">Ideonella margarita</name>
    <dbReference type="NCBI Taxonomy" id="2984191"/>
    <lineage>
        <taxon>Bacteria</taxon>
        <taxon>Pseudomonadati</taxon>
        <taxon>Pseudomonadota</taxon>
        <taxon>Betaproteobacteria</taxon>
        <taxon>Burkholderiales</taxon>
        <taxon>Sphaerotilaceae</taxon>
        <taxon>Ideonella</taxon>
    </lineage>
</organism>
<name>A0ABU9C1D2_9BURK</name>
<evidence type="ECO:0008006" key="4">
    <source>
        <dbReference type="Google" id="ProtNLM"/>
    </source>
</evidence>
<feature type="signal peptide" evidence="1">
    <location>
        <begin position="1"/>
        <end position="23"/>
    </location>
</feature>
<keyword evidence="1" id="KW-0732">Signal</keyword>
<dbReference type="EMBL" id="JBBUTI010000003">
    <property type="protein sequence ID" value="MEK8045657.1"/>
    <property type="molecule type" value="Genomic_DNA"/>
</dbReference>
<dbReference type="Proteomes" id="UP001379945">
    <property type="component" value="Unassembled WGS sequence"/>
</dbReference>
<evidence type="ECO:0000313" key="3">
    <source>
        <dbReference type="Proteomes" id="UP001379945"/>
    </source>
</evidence>
<evidence type="ECO:0000313" key="2">
    <source>
        <dbReference type="EMBL" id="MEK8045657.1"/>
    </source>
</evidence>
<accession>A0ABU9C1D2</accession>
<dbReference type="RefSeq" id="WP_341397941.1">
    <property type="nucleotide sequence ID" value="NZ_JBBUTI010000003.1"/>
</dbReference>
<comment type="caution">
    <text evidence="2">The sequence shown here is derived from an EMBL/GenBank/DDBJ whole genome shotgun (WGS) entry which is preliminary data.</text>
</comment>
<reference evidence="2 3" key="1">
    <citation type="submission" date="2024-04" db="EMBL/GenBank/DDBJ databases">
        <title>Novel species of the genus Ideonella isolated from streams.</title>
        <authorList>
            <person name="Lu H."/>
        </authorList>
    </citation>
    <scope>NUCLEOTIDE SEQUENCE [LARGE SCALE GENOMIC DNA]</scope>
    <source>
        <strain evidence="2 3">LYT19W</strain>
    </source>
</reference>
<gene>
    <name evidence="2" type="ORF">AACH00_04780</name>
</gene>
<feature type="chain" id="PRO_5047024728" description="Exopolysaccharide biosynthesis operon protein EpsL" evidence="1">
    <location>
        <begin position="24"/>
        <end position="397"/>
    </location>
</feature>
<keyword evidence="3" id="KW-1185">Reference proteome</keyword>
<protein>
    <recommendedName>
        <fullName evidence="4">Exopolysaccharide biosynthesis operon protein EpsL</fullName>
    </recommendedName>
</protein>
<proteinExistence type="predicted"/>
<evidence type="ECO:0000256" key="1">
    <source>
        <dbReference type="SAM" id="SignalP"/>
    </source>
</evidence>
<sequence>MQFKPRLLAALLAPLALAGAARAETSPYGVAVSQQFVRDSNVLRAIDAAAQSDTVSASGLRLMLDQPLGRHRMHASASYDVNRYSKLDYLNNNSYQADVGLDWTAAGLWSGEVGAEASSELFLYDLRTVTPVTEKTEQRVDRVFARARVGVVTAFTFDAGFENYRRNFSAERFANRDLNWRKADMGVRWQPQSDFSIRGAVAYAEGEYPRLSTGDEFTRNELRTVVFWRPSGASTVDASAAVSRERHSLQIARSTTYWAGSVKWAWQPTGKLGLTTRVVRDSDAGASDQGSVLADAKLRTTFEVTGNWLATSKVNVQVQARRVQRQIDSTFLVLTEAQQASDATHTLSVAASYQPMRAVELGCRLQREQRSVGNANALLTYAFNANVASCYGQLWWR</sequence>